<evidence type="ECO:0000313" key="2">
    <source>
        <dbReference type="Proteomes" id="UP000243338"/>
    </source>
</evidence>
<accession>A0A1I0AEL3</accession>
<gene>
    <name evidence="1" type="ORF">SAMN04488587_1618</name>
</gene>
<evidence type="ECO:0000313" key="1">
    <source>
        <dbReference type="EMBL" id="SES92688.1"/>
    </source>
</evidence>
<name>A0A1I0AEL3_9EURY</name>
<sequence length="132" mass="15136">MLIAYIPSEKGCKVMREQKIEIVNFGIDNEKFEEAVEAYKKFLSERCDYCYGGKYSPEGKLFVEPATEYIEYCHMGGEAPVPYNQEMAFGVIFFMTSYNDKVFFFDNIGDAKAFWNVLDAVDGYLPSDVMGM</sequence>
<dbReference type="Proteomes" id="UP000243338">
    <property type="component" value="Unassembled WGS sequence"/>
</dbReference>
<protein>
    <submittedName>
        <fullName evidence="1">Uncharacterized protein</fullName>
    </submittedName>
</protein>
<dbReference type="AlphaFoldDB" id="A0A1I0AEL3"/>
<dbReference type="EMBL" id="FOHQ01000004">
    <property type="protein sequence ID" value="SES92688.1"/>
    <property type="molecule type" value="Genomic_DNA"/>
</dbReference>
<organism evidence="1 2">
    <name type="scientific">Methanococcoides vulcani</name>
    <dbReference type="NCBI Taxonomy" id="1353158"/>
    <lineage>
        <taxon>Archaea</taxon>
        <taxon>Methanobacteriati</taxon>
        <taxon>Methanobacteriota</taxon>
        <taxon>Stenosarchaea group</taxon>
        <taxon>Methanomicrobia</taxon>
        <taxon>Methanosarcinales</taxon>
        <taxon>Methanosarcinaceae</taxon>
        <taxon>Methanococcoides</taxon>
    </lineage>
</organism>
<proteinExistence type="predicted"/>
<keyword evidence="2" id="KW-1185">Reference proteome</keyword>
<reference evidence="2" key="1">
    <citation type="submission" date="2016-10" db="EMBL/GenBank/DDBJ databases">
        <authorList>
            <person name="Varghese N."/>
            <person name="Submissions S."/>
        </authorList>
    </citation>
    <scope>NUCLEOTIDE SEQUENCE [LARGE SCALE GENOMIC DNA]</scope>
    <source>
        <strain evidence="2">SLH 33</strain>
    </source>
</reference>